<dbReference type="Proteomes" id="UP000245168">
    <property type="component" value="Unassembled WGS sequence"/>
</dbReference>
<organism evidence="3 4">
    <name type="scientific">Marinicauda salina</name>
    <dbReference type="NCBI Taxonomy" id="2135793"/>
    <lineage>
        <taxon>Bacteria</taxon>
        <taxon>Pseudomonadati</taxon>
        <taxon>Pseudomonadota</taxon>
        <taxon>Alphaproteobacteria</taxon>
        <taxon>Maricaulales</taxon>
        <taxon>Maricaulaceae</taxon>
        <taxon>Marinicauda</taxon>
    </lineage>
</organism>
<evidence type="ECO:0000313" key="3">
    <source>
        <dbReference type="EMBL" id="PWE17046.1"/>
    </source>
</evidence>
<comment type="caution">
    <text evidence="3">The sequence shown here is derived from an EMBL/GenBank/DDBJ whole genome shotgun (WGS) entry which is preliminary data.</text>
</comment>
<dbReference type="Gene3D" id="3.40.710.10">
    <property type="entry name" value="DD-peptidase/beta-lactamase superfamily"/>
    <property type="match status" value="1"/>
</dbReference>
<proteinExistence type="predicted"/>
<dbReference type="InterPro" id="IPR012338">
    <property type="entry name" value="Beta-lactam/transpept-like"/>
</dbReference>
<dbReference type="OrthoDB" id="7631522at2"/>
<evidence type="ECO:0000256" key="1">
    <source>
        <dbReference type="SAM" id="SignalP"/>
    </source>
</evidence>
<accession>A0A2U2BSS7</accession>
<feature type="signal peptide" evidence="1">
    <location>
        <begin position="1"/>
        <end position="21"/>
    </location>
</feature>
<dbReference type="PANTHER" id="PTHR46825">
    <property type="entry name" value="D-ALANYL-D-ALANINE-CARBOXYPEPTIDASE/ENDOPEPTIDASE AMPH"/>
    <property type="match status" value="1"/>
</dbReference>
<reference evidence="4" key="1">
    <citation type="submission" date="2018-05" db="EMBL/GenBank/DDBJ databases">
        <authorList>
            <person name="Liu B.-T."/>
        </authorList>
    </citation>
    <scope>NUCLEOTIDE SEQUENCE [LARGE SCALE GENOMIC DNA]</scope>
    <source>
        <strain evidence="4">WD6-1</strain>
    </source>
</reference>
<keyword evidence="4" id="KW-1185">Reference proteome</keyword>
<protein>
    <recommendedName>
        <fullName evidence="2">Beta-lactamase-related domain-containing protein</fullName>
    </recommendedName>
</protein>
<evidence type="ECO:0000313" key="4">
    <source>
        <dbReference type="Proteomes" id="UP000245168"/>
    </source>
</evidence>
<sequence length="559" mass="59124">MKTWILAAAASLASAPGWAQAEAPADDWTARAEAYVESAWPADGPGAAVIVARDGETVFAEGRGLADLETGEPITPDTVFRLGSITKQFSAAVILQLVEEGRLSLDDRVSDFLPDYPEPGASATVRQLLNHTSGVQSYTAIPGWMVEENTDQAYTTEELIAVFADLPAPSEPGEAWAYNNSGYVLVGAVIEAVTGQPWHAAVRERIGEPLGLETIRYGVGEDEVAAMAEGYTQGEDGPAPAARIHMSTPHAAGALIGTVGDLADWAHALHNGEVVSDALYAEMIAPTELPDGSTVPYGFGVAPSDLRGREAIGHAGGIFGFNSDSVYLPEEDLFVAVLANSDAPATPSGVAMRRLAAMALGDPYPDFVEADIDLAGIEPLFGVYAIEGGDATRRFYARDGQLYTLRSGASESAVFAAGDDRFFYGPDSLTWFEMERADDGAHVMKMHQNGAEAVERAVYTGPLPDEPAVIELPEATLARYVGEYALGQAVATVSLGEDGGLTTQLTGQPEVGMEAVGETEFRLQGVDARIVFVVEAGEVPAFVLHQSGREMRAERIDGE</sequence>
<dbReference type="InterPro" id="IPR050491">
    <property type="entry name" value="AmpC-like"/>
</dbReference>
<evidence type="ECO:0000259" key="2">
    <source>
        <dbReference type="Pfam" id="PF00144"/>
    </source>
</evidence>
<dbReference type="AlphaFoldDB" id="A0A2U2BSS7"/>
<feature type="domain" description="Beta-lactamase-related" evidence="2">
    <location>
        <begin position="44"/>
        <end position="348"/>
    </location>
</feature>
<dbReference type="EMBL" id="QEXV01000004">
    <property type="protein sequence ID" value="PWE17046.1"/>
    <property type="molecule type" value="Genomic_DNA"/>
</dbReference>
<dbReference type="SUPFAM" id="SSF56601">
    <property type="entry name" value="beta-lactamase/transpeptidase-like"/>
    <property type="match status" value="1"/>
</dbReference>
<feature type="chain" id="PRO_5015420740" description="Beta-lactamase-related domain-containing protein" evidence="1">
    <location>
        <begin position="22"/>
        <end position="559"/>
    </location>
</feature>
<dbReference type="InterPro" id="IPR001466">
    <property type="entry name" value="Beta-lactam-related"/>
</dbReference>
<keyword evidence="1" id="KW-0732">Signal</keyword>
<dbReference type="PANTHER" id="PTHR46825:SF9">
    <property type="entry name" value="BETA-LACTAMASE-RELATED DOMAIN-CONTAINING PROTEIN"/>
    <property type="match status" value="1"/>
</dbReference>
<gene>
    <name evidence="3" type="ORF">DDZ18_10110</name>
</gene>
<dbReference type="Pfam" id="PF00144">
    <property type="entry name" value="Beta-lactamase"/>
    <property type="match status" value="1"/>
</dbReference>
<name>A0A2U2BSS7_9PROT</name>
<dbReference type="RefSeq" id="WP_109253270.1">
    <property type="nucleotide sequence ID" value="NZ_QEXV01000004.1"/>
</dbReference>